<evidence type="ECO:0000313" key="4">
    <source>
        <dbReference type="EMBL" id="KAK3579446.1"/>
    </source>
</evidence>
<evidence type="ECO:0000313" key="5">
    <source>
        <dbReference type="Proteomes" id="UP001195483"/>
    </source>
</evidence>
<proteinExistence type="inferred from homology"/>
<dbReference type="GO" id="GO:0004352">
    <property type="term" value="F:glutamate dehydrogenase (NAD+) activity"/>
    <property type="evidence" value="ECO:0007669"/>
    <property type="project" value="TreeGrafter"/>
</dbReference>
<organism evidence="4 5">
    <name type="scientific">Potamilus streckersoni</name>
    <dbReference type="NCBI Taxonomy" id="2493646"/>
    <lineage>
        <taxon>Eukaryota</taxon>
        <taxon>Metazoa</taxon>
        <taxon>Spiralia</taxon>
        <taxon>Lophotrochozoa</taxon>
        <taxon>Mollusca</taxon>
        <taxon>Bivalvia</taxon>
        <taxon>Autobranchia</taxon>
        <taxon>Heteroconchia</taxon>
        <taxon>Palaeoheterodonta</taxon>
        <taxon>Unionida</taxon>
        <taxon>Unionoidea</taxon>
        <taxon>Unionidae</taxon>
        <taxon>Ambleminae</taxon>
        <taxon>Lampsilini</taxon>
        <taxon>Potamilus</taxon>
    </lineage>
</organism>
<dbReference type="Pfam" id="PF02812">
    <property type="entry name" value="ELFV_dehydrog_N"/>
    <property type="match status" value="1"/>
</dbReference>
<reference evidence="4" key="2">
    <citation type="journal article" date="2021" name="Genome Biol. Evol.">
        <title>Developing a high-quality reference genome for a parasitic bivalve with doubly uniparental inheritance (Bivalvia: Unionida).</title>
        <authorList>
            <person name="Smith C.H."/>
        </authorList>
    </citation>
    <scope>NUCLEOTIDE SEQUENCE</scope>
    <source>
        <strain evidence="4">CHS0354</strain>
        <tissue evidence="4">Mantle</tissue>
    </source>
</reference>
<accession>A0AAE0RTP9</accession>
<name>A0AAE0RTP9_9BIVA</name>
<reference evidence="4" key="1">
    <citation type="journal article" date="2021" name="Genome Biol. Evol.">
        <title>A High-Quality Reference Genome for a Parasitic Bivalve with Doubly Uniparental Inheritance (Bivalvia: Unionida).</title>
        <authorList>
            <person name="Smith C.H."/>
        </authorList>
    </citation>
    <scope>NUCLEOTIDE SEQUENCE</scope>
    <source>
        <strain evidence="4">CHS0354</strain>
    </source>
</reference>
<dbReference type="EMBL" id="JAEAOA010001694">
    <property type="protein sequence ID" value="KAK3579446.1"/>
    <property type="molecule type" value="Genomic_DNA"/>
</dbReference>
<evidence type="ECO:0000259" key="3">
    <source>
        <dbReference type="Pfam" id="PF02812"/>
    </source>
</evidence>
<dbReference type="SUPFAM" id="SSF53223">
    <property type="entry name" value="Aminoacid dehydrogenase-like, N-terminal domain"/>
    <property type="match status" value="1"/>
</dbReference>
<dbReference type="PANTHER" id="PTHR11606:SF13">
    <property type="entry name" value="GLUTAMATE DEHYDROGENASE 1, MITOCHONDRIAL"/>
    <property type="match status" value="1"/>
</dbReference>
<dbReference type="GO" id="GO:0006538">
    <property type="term" value="P:L-glutamate catabolic process"/>
    <property type="evidence" value="ECO:0007669"/>
    <property type="project" value="TreeGrafter"/>
</dbReference>
<sequence>MLRNITPGAVRTFQSINTNGYCVLSSGRCNPISPRFGSSYAQQIESENLSFAQTVDKVFDKASARMEDKLVSEVKSKEPIEIKRQLVNGIFRTLKACNYLIKITFPIRRDTGEIEMVEAWRAQHSQHRTPCKGVLFIKGRCNCYLRPGMTWGFMFRAYYTQG</sequence>
<evidence type="ECO:0000256" key="2">
    <source>
        <dbReference type="ARBA" id="ARBA00023002"/>
    </source>
</evidence>
<keyword evidence="5" id="KW-1185">Reference proteome</keyword>
<dbReference type="AlphaFoldDB" id="A0AAE0RTP9"/>
<keyword evidence="2" id="KW-0560">Oxidoreductase</keyword>
<dbReference type="PANTHER" id="PTHR11606">
    <property type="entry name" value="GLUTAMATE DEHYDROGENASE"/>
    <property type="match status" value="1"/>
</dbReference>
<dbReference type="Gene3D" id="1.10.287.140">
    <property type="match status" value="1"/>
</dbReference>
<gene>
    <name evidence="4" type="ORF">CHS0354_028246</name>
</gene>
<dbReference type="Gene3D" id="3.40.50.10860">
    <property type="entry name" value="Leucine Dehydrogenase, chain A, domain 1"/>
    <property type="match status" value="1"/>
</dbReference>
<protein>
    <recommendedName>
        <fullName evidence="3">Glutamate/phenylalanine/leucine/valine/L-tryptophan dehydrogenase dimerisation domain-containing protein</fullName>
    </recommendedName>
</protein>
<dbReference type="Proteomes" id="UP001195483">
    <property type="component" value="Unassembled WGS sequence"/>
</dbReference>
<comment type="caution">
    <text evidence="4">The sequence shown here is derived from an EMBL/GenBank/DDBJ whole genome shotgun (WGS) entry which is preliminary data.</text>
</comment>
<dbReference type="GO" id="GO:0005739">
    <property type="term" value="C:mitochondrion"/>
    <property type="evidence" value="ECO:0007669"/>
    <property type="project" value="TreeGrafter"/>
</dbReference>
<evidence type="ECO:0000256" key="1">
    <source>
        <dbReference type="ARBA" id="ARBA00006382"/>
    </source>
</evidence>
<feature type="domain" description="Glutamate/phenylalanine/leucine/valine/L-tryptophan dehydrogenase dimerisation" evidence="3">
    <location>
        <begin position="100"/>
        <end position="133"/>
    </location>
</feature>
<reference evidence="4" key="3">
    <citation type="submission" date="2023-05" db="EMBL/GenBank/DDBJ databases">
        <authorList>
            <person name="Smith C.H."/>
        </authorList>
    </citation>
    <scope>NUCLEOTIDE SEQUENCE</scope>
    <source>
        <strain evidence="4">CHS0354</strain>
        <tissue evidence="4">Mantle</tissue>
    </source>
</reference>
<comment type="similarity">
    <text evidence="1">Belongs to the Glu/Leu/Phe/Val dehydrogenases family.</text>
</comment>
<dbReference type="InterPro" id="IPR006097">
    <property type="entry name" value="Glu/Leu/Phe/Val/Trp_DH_dimer"/>
</dbReference>
<dbReference type="InterPro" id="IPR046346">
    <property type="entry name" value="Aminoacid_DH-like_N_sf"/>
</dbReference>